<sequence length="136" mass="14992">MELLDSDDALKSHLLRKSMEHREQLEEDVKLISERTEKIITNAIIIGGALAATYFVISTLSGSSKGKKKKVRKIKLIKEDNADEQVVVTPSAPEQPSVISQIGTALASQATVLLLNFAKEKLSEYMQPQAGQKEDK</sequence>
<accession>A0ABS5VYB7</accession>
<evidence type="ECO:0000256" key="1">
    <source>
        <dbReference type="SAM" id="Phobius"/>
    </source>
</evidence>
<evidence type="ECO:0000313" key="3">
    <source>
        <dbReference type="Proteomes" id="UP000772618"/>
    </source>
</evidence>
<name>A0ABS5VYB7_9BACT</name>
<evidence type="ECO:0000313" key="2">
    <source>
        <dbReference type="EMBL" id="MBT1706296.1"/>
    </source>
</evidence>
<feature type="transmembrane region" description="Helical" evidence="1">
    <location>
        <begin position="39"/>
        <end position="60"/>
    </location>
</feature>
<reference evidence="2 3" key="1">
    <citation type="submission" date="2021-05" db="EMBL/GenBank/DDBJ databases">
        <title>A Polyphasic approach of four new species of the genus Ohtaekwangia: Ohtaekwangia histidinii sp. nov., Ohtaekwangia cretensis sp. nov., Ohtaekwangia indiensis sp. nov., Ohtaekwangia reichenbachii sp. nov. from diverse environment.</title>
        <authorList>
            <person name="Octaviana S."/>
        </authorList>
    </citation>
    <scope>NUCLEOTIDE SEQUENCE [LARGE SCALE GENOMIC DNA]</scope>
    <source>
        <strain evidence="2 3">PWU20</strain>
    </source>
</reference>
<dbReference type="RefSeq" id="WP_254157492.1">
    <property type="nucleotide sequence ID" value="NZ_JAHESD010000097.1"/>
</dbReference>
<dbReference type="Proteomes" id="UP000772618">
    <property type="component" value="Unassembled WGS sequence"/>
</dbReference>
<keyword evidence="1" id="KW-1133">Transmembrane helix</keyword>
<protein>
    <submittedName>
        <fullName evidence="2">Uncharacterized protein</fullName>
    </submittedName>
</protein>
<keyword evidence="1" id="KW-0472">Membrane</keyword>
<dbReference type="EMBL" id="JAHESD010000097">
    <property type="protein sequence ID" value="MBT1706296.1"/>
    <property type="molecule type" value="Genomic_DNA"/>
</dbReference>
<keyword evidence="1" id="KW-0812">Transmembrane</keyword>
<comment type="caution">
    <text evidence="2">The sequence shown here is derived from an EMBL/GenBank/DDBJ whole genome shotgun (WGS) entry which is preliminary data.</text>
</comment>
<proteinExistence type="predicted"/>
<organism evidence="2 3">
    <name type="scientific">Chryseosolibacter indicus</name>
    <dbReference type="NCBI Taxonomy" id="2782351"/>
    <lineage>
        <taxon>Bacteria</taxon>
        <taxon>Pseudomonadati</taxon>
        <taxon>Bacteroidota</taxon>
        <taxon>Cytophagia</taxon>
        <taxon>Cytophagales</taxon>
        <taxon>Chryseotaleaceae</taxon>
        <taxon>Chryseosolibacter</taxon>
    </lineage>
</organism>
<gene>
    <name evidence="2" type="ORF">KK060_23655</name>
</gene>
<keyword evidence="3" id="KW-1185">Reference proteome</keyword>